<proteinExistence type="predicted"/>
<feature type="region of interest" description="Disordered" evidence="1">
    <location>
        <begin position="1"/>
        <end position="59"/>
    </location>
</feature>
<evidence type="ECO:0000256" key="1">
    <source>
        <dbReference type="SAM" id="MobiDB-lite"/>
    </source>
</evidence>
<dbReference type="AlphaFoldDB" id="A0A8H2XRC3"/>
<reference evidence="2" key="1">
    <citation type="submission" date="2021-01" db="EMBL/GenBank/DDBJ databases">
        <authorList>
            <person name="Kaushik A."/>
        </authorList>
    </citation>
    <scope>NUCLEOTIDE SEQUENCE</scope>
    <source>
        <strain evidence="2">AG6-10EEA</strain>
    </source>
</reference>
<evidence type="ECO:0000313" key="2">
    <source>
        <dbReference type="EMBL" id="CAE6433541.1"/>
    </source>
</evidence>
<feature type="compositionally biased region" description="Low complexity" evidence="1">
    <location>
        <begin position="1"/>
        <end position="15"/>
    </location>
</feature>
<name>A0A8H2XRC3_9AGAM</name>
<sequence length="215" mass="24384">MPATKKTTKHATPAAKGKKATKTNAKPQKVTRKASNDEEYQDEVDSEEEAPSVSSDTNEADMELFRAAFASVKSKNTKKKNAEFLKKNQELVDEAREQAEVMKSVGLAHLEKLMQGFEAISQASNNDDIAGFANLTASRELFETSKLSLEELATDYDNAFREAEDEVQKRARRREKIRRHTVRHGYQILERGIEEQKLITDATNFIKNFQRLMSL</sequence>
<gene>
    <name evidence="2" type="ORF">RDB_LOCUS26529</name>
</gene>
<organism evidence="2 3">
    <name type="scientific">Rhizoctonia solani</name>
    <dbReference type="NCBI Taxonomy" id="456999"/>
    <lineage>
        <taxon>Eukaryota</taxon>
        <taxon>Fungi</taxon>
        <taxon>Dikarya</taxon>
        <taxon>Basidiomycota</taxon>
        <taxon>Agaricomycotina</taxon>
        <taxon>Agaricomycetes</taxon>
        <taxon>Cantharellales</taxon>
        <taxon>Ceratobasidiaceae</taxon>
        <taxon>Rhizoctonia</taxon>
    </lineage>
</organism>
<comment type="caution">
    <text evidence="2">The sequence shown here is derived from an EMBL/GenBank/DDBJ whole genome shotgun (WGS) entry which is preliminary data.</text>
</comment>
<accession>A0A8H2XRC3</accession>
<dbReference type="Proteomes" id="UP000663853">
    <property type="component" value="Unassembled WGS sequence"/>
</dbReference>
<protein>
    <submittedName>
        <fullName evidence="2">Uncharacterized protein</fullName>
    </submittedName>
</protein>
<dbReference type="EMBL" id="CAJMXA010000502">
    <property type="protein sequence ID" value="CAE6433541.1"/>
    <property type="molecule type" value="Genomic_DNA"/>
</dbReference>
<feature type="compositionally biased region" description="Acidic residues" evidence="1">
    <location>
        <begin position="37"/>
        <end position="50"/>
    </location>
</feature>
<evidence type="ECO:0000313" key="3">
    <source>
        <dbReference type="Proteomes" id="UP000663853"/>
    </source>
</evidence>